<dbReference type="InterPro" id="IPR004274">
    <property type="entry name" value="FCP1_dom"/>
</dbReference>
<evidence type="ECO:0000256" key="2">
    <source>
        <dbReference type="SAM" id="MobiDB-lite"/>
    </source>
</evidence>
<keyword evidence="5" id="KW-1185">Reference proteome</keyword>
<comment type="subcellular location">
    <subcellularLocation>
        <location evidence="1">Mitochondrion inner membrane</location>
        <topology evidence="1">Single-pass membrane protein</topology>
    </subcellularLocation>
</comment>
<dbReference type="Gene3D" id="3.40.50.1000">
    <property type="entry name" value="HAD superfamily/HAD-like"/>
    <property type="match status" value="1"/>
</dbReference>
<keyword evidence="1" id="KW-0809">Transit peptide</keyword>
<dbReference type="STRING" id="307507.A0A2V0P1K1"/>
<dbReference type="FunCoup" id="A0A2V0P1K1">
    <property type="interactions" value="1635"/>
</dbReference>
<sequence length="345" mass="35734">MEASCRSPSATAVQHTAAALALCEACVAALTLLWAALRAAGSYALLLLATRAAHHIAGVRDHAATLAAAAAALLPASPSSPRLRLRRAASEPLPATPPAGPAPGRRSSGGGLDAAAAWCRRLSWPGPASAADPAAVPLAARPQAEPAPLLPPQLPQHAGRLAVVLDLDETLLYPRRAPQTQHQQPQQQADVLRPGVHEFLAALSECAEVLLWTAGGAAYAQRQLQALDPHRKIFAGVVAGAASTGPGGAKDLARLNRCLARTVLVDNSVASFAAQPLNGVPIPPFTGDPGDRVLLTVILPLLQSLAQYRGDIRPILSETVGLGEWMRARSERRRTSAAASGVRGV</sequence>
<dbReference type="SUPFAM" id="SSF56784">
    <property type="entry name" value="HAD-like"/>
    <property type="match status" value="1"/>
</dbReference>
<feature type="region of interest" description="Disordered" evidence="2">
    <location>
        <begin position="81"/>
        <end position="112"/>
    </location>
</feature>
<gene>
    <name evidence="4" type="ORF">Rsub_06078</name>
</gene>
<protein>
    <recommendedName>
        <fullName evidence="1">Mitochondrial import inner membrane translocase subunit TIM50</fullName>
    </recommendedName>
</protein>
<evidence type="ECO:0000313" key="4">
    <source>
        <dbReference type="EMBL" id="GBF93746.1"/>
    </source>
</evidence>
<dbReference type="InterPro" id="IPR036412">
    <property type="entry name" value="HAD-like_sf"/>
</dbReference>
<keyword evidence="1" id="KW-0496">Mitochondrion</keyword>
<dbReference type="InterPro" id="IPR023214">
    <property type="entry name" value="HAD_sf"/>
</dbReference>
<dbReference type="EMBL" id="BDRX01000044">
    <property type="protein sequence ID" value="GBF93746.1"/>
    <property type="molecule type" value="Genomic_DNA"/>
</dbReference>
<keyword evidence="1" id="KW-0813">Transport</keyword>
<accession>A0A2V0P1K1</accession>
<dbReference type="GO" id="GO:0005744">
    <property type="term" value="C:TIM23 mitochondrial import inner membrane translocase complex"/>
    <property type="evidence" value="ECO:0007669"/>
    <property type="project" value="UniProtKB-UniRule"/>
</dbReference>
<comment type="caution">
    <text evidence="4">The sequence shown here is derived from an EMBL/GenBank/DDBJ whole genome shotgun (WGS) entry which is preliminary data.</text>
</comment>
<dbReference type="GO" id="GO:0015031">
    <property type="term" value="P:protein transport"/>
    <property type="evidence" value="ECO:0007669"/>
    <property type="project" value="UniProtKB-KW"/>
</dbReference>
<evidence type="ECO:0000313" key="5">
    <source>
        <dbReference type="Proteomes" id="UP000247498"/>
    </source>
</evidence>
<comment type="function">
    <text evidence="1">Essential component of the TIM23 complex, a complex that mediates the translocation of transit peptide-containing proteins across the mitochondrial inner membrane.</text>
</comment>
<keyword evidence="1" id="KW-0811">Translocation</keyword>
<proteinExistence type="inferred from homology"/>
<comment type="subunit">
    <text evidence="1">Component of the TIM23 complex.</text>
</comment>
<dbReference type="InterPro" id="IPR050365">
    <property type="entry name" value="TIM50"/>
</dbReference>
<feature type="domain" description="FCP1 homology" evidence="3">
    <location>
        <begin position="156"/>
        <end position="305"/>
    </location>
</feature>
<reference evidence="4 5" key="1">
    <citation type="journal article" date="2018" name="Sci. Rep.">
        <title>Raphidocelis subcapitata (=Pseudokirchneriella subcapitata) provides an insight into genome evolution and environmental adaptations in the Sphaeropleales.</title>
        <authorList>
            <person name="Suzuki S."/>
            <person name="Yamaguchi H."/>
            <person name="Nakajima N."/>
            <person name="Kawachi M."/>
        </authorList>
    </citation>
    <scope>NUCLEOTIDE SEQUENCE [LARGE SCALE GENOMIC DNA]</scope>
    <source>
        <strain evidence="4 5">NIES-35</strain>
    </source>
</reference>
<dbReference type="Proteomes" id="UP000247498">
    <property type="component" value="Unassembled WGS sequence"/>
</dbReference>
<dbReference type="SMART" id="SM00577">
    <property type="entry name" value="CPDc"/>
    <property type="match status" value="1"/>
</dbReference>
<dbReference type="PANTHER" id="PTHR12210">
    <property type="entry name" value="DULLARD PROTEIN PHOSPHATASE"/>
    <property type="match status" value="1"/>
</dbReference>
<name>A0A2V0P1K1_9CHLO</name>
<dbReference type="InParanoid" id="A0A2V0P1K1"/>
<evidence type="ECO:0000256" key="1">
    <source>
        <dbReference type="RuleBase" id="RU365079"/>
    </source>
</evidence>
<dbReference type="Pfam" id="PF03031">
    <property type="entry name" value="NIF"/>
    <property type="match status" value="1"/>
</dbReference>
<keyword evidence="1" id="KW-0653">Protein transport</keyword>
<evidence type="ECO:0000259" key="3">
    <source>
        <dbReference type="PROSITE" id="PS50969"/>
    </source>
</evidence>
<organism evidence="4 5">
    <name type="scientific">Raphidocelis subcapitata</name>
    <dbReference type="NCBI Taxonomy" id="307507"/>
    <lineage>
        <taxon>Eukaryota</taxon>
        <taxon>Viridiplantae</taxon>
        <taxon>Chlorophyta</taxon>
        <taxon>core chlorophytes</taxon>
        <taxon>Chlorophyceae</taxon>
        <taxon>CS clade</taxon>
        <taxon>Sphaeropleales</taxon>
        <taxon>Selenastraceae</taxon>
        <taxon>Raphidocelis</taxon>
    </lineage>
</organism>
<comment type="similarity">
    <text evidence="1">Belongs to the TIM50 family.</text>
</comment>
<dbReference type="CDD" id="cd07521">
    <property type="entry name" value="HAD_FCP1-like"/>
    <property type="match status" value="1"/>
</dbReference>
<dbReference type="PROSITE" id="PS50969">
    <property type="entry name" value="FCP1"/>
    <property type="match status" value="1"/>
</dbReference>
<dbReference type="OrthoDB" id="277011at2759"/>
<dbReference type="AlphaFoldDB" id="A0A2V0P1K1"/>